<dbReference type="Pfam" id="PF13343">
    <property type="entry name" value="SBP_bac_6"/>
    <property type="match status" value="1"/>
</dbReference>
<name>A0ABU3PIC8_9BURK</name>
<dbReference type="Gene3D" id="3.40.190.10">
    <property type="entry name" value="Periplasmic binding protein-like II"/>
    <property type="match status" value="2"/>
</dbReference>
<accession>A0ABU3PIC8</accession>
<reference evidence="3" key="1">
    <citation type="submission" date="2023-09" db="EMBL/GenBank/DDBJ databases">
        <title>Paucibacter sp. APW11 Genome sequencing and assembly.</title>
        <authorList>
            <person name="Kim I."/>
        </authorList>
    </citation>
    <scope>NUCLEOTIDE SEQUENCE</scope>
    <source>
        <strain evidence="3">APW11</strain>
    </source>
</reference>
<protein>
    <submittedName>
        <fullName evidence="3">Extracellular solute-binding protein</fullName>
    </submittedName>
</protein>
<dbReference type="PANTHER" id="PTHR30006">
    <property type="entry name" value="THIAMINE-BINDING PERIPLASMIC PROTEIN-RELATED"/>
    <property type="match status" value="1"/>
</dbReference>
<sequence length="350" mass="38299">MKLPALPSLLAAAWLLAAGVAAAQPRELERAARAEGQVNSAGMPDRWANWGETWADLKRLYGLQHQDENMNSGDEIAAMEQPGRRPGIDIGDVGFEFGALARSRGVTRAHKPANWAQIPDWAKDPDGHWALAYTGTIAFMVNTRRVASVPRSWKAVFDGDYKLLIGAVGPTAQANAGVLAAAIALGGAETRLQPALEKFAQLARQGRLLTDNPGAAQIEKLDADVFVMWDFIALDKRARMRRPEDYEILIPSDGSVTSGYTPIINKHAAHPNAAQLAREYIFSDAGQINLARGHARPIRIEHLNLPESVRGQLLDSAQYQSARVVYPAIWAWEVKKLPALWQREVLGAAR</sequence>
<dbReference type="SUPFAM" id="SSF53850">
    <property type="entry name" value="Periplasmic binding protein-like II"/>
    <property type="match status" value="1"/>
</dbReference>
<evidence type="ECO:0000256" key="2">
    <source>
        <dbReference type="SAM" id="SignalP"/>
    </source>
</evidence>
<feature type="chain" id="PRO_5045213614" evidence="2">
    <location>
        <begin position="24"/>
        <end position="350"/>
    </location>
</feature>
<dbReference type="Proteomes" id="UP001246372">
    <property type="component" value="Unassembled WGS sequence"/>
</dbReference>
<dbReference type="RefSeq" id="WP_315653204.1">
    <property type="nucleotide sequence ID" value="NZ_JAVXZY010000014.1"/>
</dbReference>
<gene>
    <name evidence="3" type="ORF">RQP53_23720</name>
</gene>
<feature type="signal peptide" evidence="2">
    <location>
        <begin position="1"/>
        <end position="23"/>
    </location>
</feature>
<evidence type="ECO:0000313" key="3">
    <source>
        <dbReference type="EMBL" id="MDT9002310.1"/>
    </source>
</evidence>
<proteinExistence type="predicted"/>
<keyword evidence="1 2" id="KW-0732">Signal</keyword>
<organism evidence="3 4">
    <name type="scientific">Roseateles aquae</name>
    <dbReference type="NCBI Taxonomy" id="3077235"/>
    <lineage>
        <taxon>Bacteria</taxon>
        <taxon>Pseudomonadati</taxon>
        <taxon>Pseudomonadota</taxon>
        <taxon>Betaproteobacteria</taxon>
        <taxon>Burkholderiales</taxon>
        <taxon>Sphaerotilaceae</taxon>
        <taxon>Roseateles</taxon>
    </lineage>
</organism>
<dbReference type="EMBL" id="JAVXZY010000014">
    <property type="protein sequence ID" value="MDT9002310.1"/>
    <property type="molecule type" value="Genomic_DNA"/>
</dbReference>
<comment type="caution">
    <text evidence="3">The sequence shown here is derived from an EMBL/GenBank/DDBJ whole genome shotgun (WGS) entry which is preliminary data.</text>
</comment>
<dbReference type="PANTHER" id="PTHR30006:SF2">
    <property type="entry name" value="ABC TRANSPORTER SUBSTRATE-BINDING PROTEIN"/>
    <property type="match status" value="1"/>
</dbReference>
<keyword evidence="4" id="KW-1185">Reference proteome</keyword>
<evidence type="ECO:0000313" key="4">
    <source>
        <dbReference type="Proteomes" id="UP001246372"/>
    </source>
</evidence>
<evidence type="ECO:0000256" key="1">
    <source>
        <dbReference type="ARBA" id="ARBA00022729"/>
    </source>
</evidence>